<evidence type="ECO:0000313" key="2">
    <source>
        <dbReference type="Proteomes" id="UP001195769"/>
    </source>
</evidence>
<dbReference type="AlphaFoldDB" id="A0AAD4DZE5"/>
<name>A0AAD4DZE5_9AGAM</name>
<keyword evidence="2" id="KW-1185">Reference proteome</keyword>
<reference evidence="1" key="1">
    <citation type="journal article" date="2020" name="New Phytol.">
        <title>Comparative genomics reveals dynamic genome evolution in host specialist ectomycorrhizal fungi.</title>
        <authorList>
            <person name="Lofgren L.A."/>
            <person name="Nguyen N.H."/>
            <person name="Vilgalys R."/>
            <person name="Ruytinx J."/>
            <person name="Liao H.L."/>
            <person name="Branco S."/>
            <person name="Kuo A."/>
            <person name="LaButti K."/>
            <person name="Lipzen A."/>
            <person name="Andreopoulos W."/>
            <person name="Pangilinan J."/>
            <person name="Riley R."/>
            <person name="Hundley H."/>
            <person name="Na H."/>
            <person name="Barry K."/>
            <person name="Grigoriev I.V."/>
            <person name="Stajich J.E."/>
            <person name="Kennedy P.G."/>
        </authorList>
    </citation>
    <scope>NUCLEOTIDE SEQUENCE</scope>
    <source>
        <strain evidence="1">FC203</strain>
    </source>
</reference>
<protein>
    <submittedName>
        <fullName evidence="1">Uncharacterized protein</fullName>
    </submittedName>
</protein>
<dbReference type="GeneID" id="64669822"/>
<proteinExistence type="predicted"/>
<sequence length="120" mass="13429">MDFNAVLPPPGEEAHALSHAGEEMLLYQELDQLMNDHQNHHFLNHYYILISTSANFIQALSIINASTIFLSNFQASTPNIDFAADLEDECACLQALTCKKDETSVEVDYVKALVDLEDVQ</sequence>
<dbReference type="RefSeq" id="XP_041222495.1">
    <property type="nucleotide sequence ID" value="XM_041375524.1"/>
</dbReference>
<evidence type="ECO:0000313" key="1">
    <source>
        <dbReference type="EMBL" id="KAG1896919.1"/>
    </source>
</evidence>
<dbReference type="EMBL" id="JABBWK010000051">
    <property type="protein sequence ID" value="KAG1896919.1"/>
    <property type="molecule type" value="Genomic_DNA"/>
</dbReference>
<comment type="caution">
    <text evidence="1">The sequence shown here is derived from an EMBL/GenBank/DDBJ whole genome shotgun (WGS) entry which is preliminary data.</text>
</comment>
<dbReference type="Proteomes" id="UP001195769">
    <property type="component" value="Unassembled WGS sequence"/>
</dbReference>
<organism evidence="1 2">
    <name type="scientific">Suillus fuscotomentosus</name>
    <dbReference type="NCBI Taxonomy" id="1912939"/>
    <lineage>
        <taxon>Eukaryota</taxon>
        <taxon>Fungi</taxon>
        <taxon>Dikarya</taxon>
        <taxon>Basidiomycota</taxon>
        <taxon>Agaricomycotina</taxon>
        <taxon>Agaricomycetes</taxon>
        <taxon>Agaricomycetidae</taxon>
        <taxon>Boletales</taxon>
        <taxon>Suillineae</taxon>
        <taxon>Suillaceae</taxon>
        <taxon>Suillus</taxon>
    </lineage>
</organism>
<accession>A0AAD4DZE5</accession>
<gene>
    <name evidence="1" type="ORF">F5891DRAFT_957969</name>
</gene>